<evidence type="ECO:0000313" key="2">
    <source>
        <dbReference type="Proteomes" id="UP001497535"/>
    </source>
</evidence>
<reference evidence="1" key="1">
    <citation type="submission" date="2023-11" db="EMBL/GenBank/DDBJ databases">
        <authorList>
            <person name="Poullet M."/>
        </authorList>
    </citation>
    <scope>NUCLEOTIDE SEQUENCE</scope>
    <source>
        <strain evidence="1">E1834</strain>
    </source>
</reference>
<name>A0ACB1AU62_MELEN</name>
<proteinExistence type="predicted"/>
<sequence length="52" mass="6137">MCAAVHAVNLRNHLGASCRTIREEMNDESDEFLELFSEEIVRRFFLIFVDVY</sequence>
<dbReference type="EMBL" id="CAVMJV010000109">
    <property type="protein sequence ID" value="CAK5101075.1"/>
    <property type="molecule type" value="Genomic_DNA"/>
</dbReference>
<accession>A0ACB1AU62</accession>
<dbReference type="Proteomes" id="UP001497535">
    <property type="component" value="Unassembled WGS sequence"/>
</dbReference>
<comment type="caution">
    <text evidence="1">The sequence shown here is derived from an EMBL/GenBank/DDBJ whole genome shotgun (WGS) entry which is preliminary data.</text>
</comment>
<evidence type="ECO:0000313" key="1">
    <source>
        <dbReference type="EMBL" id="CAK5101075.1"/>
    </source>
</evidence>
<keyword evidence="2" id="KW-1185">Reference proteome</keyword>
<protein>
    <submittedName>
        <fullName evidence="1">Uncharacterized protein</fullName>
    </submittedName>
</protein>
<gene>
    <name evidence="1" type="ORF">MENTE1834_LOCUS42208</name>
</gene>
<organism evidence="1 2">
    <name type="scientific">Meloidogyne enterolobii</name>
    <name type="common">Root-knot nematode worm</name>
    <name type="synonym">Meloidogyne mayaguensis</name>
    <dbReference type="NCBI Taxonomy" id="390850"/>
    <lineage>
        <taxon>Eukaryota</taxon>
        <taxon>Metazoa</taxon>
        <taxon>Ecdysozoa</taxon>
        <taxon>Nematoda</taxon>
        <taxon>Chromadorea</taxon>
        <taxon>Rhabditida</taxon>
        <taxon>Tylenchina</taxon>
        <taxon>Tylenchomorpha</taxon>
        <taxon>Tylenchoidea</taxon>
        <taxon>Meloidogynidae</taxon>
        <taxon>Meloidogyninae</taxon>
        <taxon>Meloidogyne</taxon>
    </lineage>
</organism>